<feature type="compositionally biased region" description="Basic and acidic residues" evidence="6">
    <location>
        <begin position="453"/>
        <end position="464"/>
    </location>
</feature>
<evidence type="ECO:0000313" key="9">
    <source>
        <dbReference type="EMBL" id="KAJ7360225.1"/>
    </source>
</evidence>
<dbReference type="GO" id="GO:0005768">
    <property type="term" value="C:endosome"/>
    <property type="evidence" value="ECO:0007669"/>
    <property type="project" value="UniProtKB-SubCell"/>
</dbReference>
<feature type="domain" description="BMERB" evidence="8">
    <location>
        <begin position="1093"/>
        <end position="1212"/>
    </location>
</feature>
<feature type="compositionally biased region" description="Polar residues" evidence="6">
    <location>
        <begin position="982"/>
        <end position="992"/>
    </location>
</feature>
<feature type="compositionally biased region" description="Basic and acidic residues" evidence="6">
    <location>
        <begin position="556"/>
        <end position="581"/>
    </location>
</feature>
<feature type="compositionally biased region" description="Pro residues" evidence="6">
    <location>
        <begin position="701"/>
        <end position="710"/>
    </location>
</feature>
<proteinExistence type="predicted"/>
<keyword evidence="2" id="KW-0597">Phosphoprotein</keyword>
<dbReference type="PANTHER" id="PTHR23167:SF46">
    <property type="entry name" value="EPS15 HOMOLOGY DOMAIN CONTAINING PROTEIN-BINDING PROTEIN 1, ISOFORM F"/>
    <property type="match status" value="1"/>
</dbReference>
<dbReference type="AlphaFoldDB" id="A0A9W9YPX4"/>
<feature type="compositionally biased region" description="Acidic residues" evidence="6">
    <location>
        <begin position="478"/>
        <end position="492"/>
    </location>
</feature>
<gene>
    <name evidence="9" type="primary">EHBP1L1</name>
    <name evidence="9" type="ORF">OS493_016853</name>
</gene>
<feature type="compositionally biased region" description="Polar residues" evidence="6">
    <location>
        <begin position="683"/>
        <end position="692"/>
    </location>
</feature>
<comment type="caution">
    <text evidence="9">The sequence shown here is derived from an EMBL/GenBank/DDBJ whole genome shotgun (WGS) entry which is preliminary data.</text>
</comment>
<dbReference type="InterPro" id="IPR036872">
    <property type="entry name" value="CH_dom_sf"/>
</dbReference>
<dbReference type="Pfam" id="PF00307">
    <property type="entry name" value="CH"/>
    <property type="match status" value="1"/>
</dbReference>
<feature type="compositionally biased region" description="Basic and acidic residues" evidence="6">
    <location>
        <begin position="99"/>
        <end position="108"/>
    </location>
</feature>
<dbReference type="FunFam" id="1.10.418.10:FF:000023">
    <property type="entry name" value="EH domain-binding protein 1 isoform X1"/>
    <property type="match status" value="1"/>
</dbReference>
<dbReference type="InterPro" id="IPR050540">
    <property type="entry name" value="F-actin_Monoox_Mical"/>
</dbReference>
<evidence type="ECO:0000256" key="4">
    <source>
        <dbReference type="ARBA" id="ARBA00023054"/>
    </source>
</evidence>
<dbReference type="Gene3D" id="1.10.418.10">
    <property type="entry name" value="Calponin-like domain"/>
    <property type="match status" value="1"/>
</dbReference>
<evidence type="ECO:0000256" key="6">
    <source>
        <dbReference type="SAM" id="MobiDB-lite"/>
    </source>
</evidence>
<feature type="compositionally biased region" description="Polar residues" evidence="6">
    <location>
        <begin position="1053"/>
        <end position="1064"/>
    </location>
</feature>
<feature type="compositionally biased region" description="Acidic residues" evidence="6">
    <location>
        <begin position="509"/>
        <end position="518"/>
    </location>
</feature>
<evidence type="ECO:0000256" key="1">
    <source>
        <dbReference type="ARBA" id="ARBA00004177"/>
    </source>
</evidence>
<feature type="compositionally biased region" description="Basic and acidic residues" evidence="6">
    <location>
        <begin position="305"/>
        <end position="329"/>
    </location>
</feature>
<protein>
    <submittedName>
        <fullName evidence="9">DUF3585</fullName>
    </submittedName>
</protein>
<feature type="region of interest" description="Disordered" evidence="6">
    <location>
        <begin position="788"/>
        <end position="1036"/>
    </location>
</feature>
<keyword evidence="10" id="KW-1185">Reference proteome</keyword>
<dbReference type="InterPro" id="IPR001715">
    <property type="entry name" value="CH_dom"/>
</dbReference>
<dbReference type="OrthoDB" id="5972258at2759"/>
<feature type="compositionally biased region" description="Polar residues" evidence="6">
    <location>
        <begin position="816"/>
        <end position="826"/>
    </location>
</feature>
<dbReference type="PANTHER" id="PTHR23167">
    <property type="entry name" value="CALPONIN HOMOLOGY DOMAIN-CONTAINING PROTEIN DDB_G0272472-RELATED"/>
    <property type="match status" value="1"/>
</dbReference>
<comment type="subcellular location">
    <subcellularLocation>
        <location evidence="1">Endosome</location>
    </subcellularLocation>
</comment>
<feature type="compositionally biased region" description="Basic and acidic residues" evidence="6">
    <location>
        <begin position="936"/>
        <end position="957"/>
    </location>
</feature>
<evidence type="ECO:0000313" key="10">
    <source>
        <dbReference type="Proteomes" id="UP001163046"/>
    </source>
</evidence>
<feature type="region of interest" description="Disordered" evidence="6">
    <location>
        <begin position="1048"/>
        <end position="1103"/>
    </location>
</feature>
<feature type="compositionally biased region" description="Low complexity" evidence="6">
    <location>
        <begin position="731"/>
        <end position="758"/>
    </location>
</feature>
<feature type="compositionally biased region" description="Polar residues" evidence="6">
    <location>
        <begin position="892"/>
        <end position="907"/>
    </location>
</feature>
<organism evidence="9 10">
    <name type="scientific">Desmophyllum pertusum</name>
    <dbReference type="NCBI Taxonomy" id="174260"/>
    <lineage>
        <taxon>Eukaryota</taxon>
        <taxon>Metazoa</taxon>
        <taxon>Cnidaria</taxon>
        <taxon>Anthozoa</taxon>
        <taxon>Hexacorallia</taxon>
        <taxon>Scleractinia</taxon>
        <taxon>Caryophylliina</taxon>
        <taxon>Caryophylliidae</taxon>
        <taxon>Desmophyllum</taxon>
    </lineage>
</organism>
<keyword evidence="3" id="KW-0967">Endosome</keyword>
<dbReference type="Pfam" id="PF12130">
    <property type="entry name" value="bMERB_dom"/>
    <property type="match status" value="1"/>
</dbReference>
<accession>A0A9W9YPX4</accession>
<dbReference type="EMBL" id="MU827310">
    <property type="protein sequence ID" value="KAJ7360225.1"/>
    <property type="molecule type" value="Genomic_DNA"/>
</dbReference>
<evidence type="ECO:0000259" key="7">
    <source>
        <dbReference type="PROSITE" id="PS50021"/>
    </source>
</evidence>
<feature type="compositionally biased region" description="Low complexity" evidence="6">
    <location>
        <begin position="602"/>
        <end position="611"/>
    </location>
</feature>
<evidence type="ECO:0000256" key="2">
    <source>
        <dbReference type="ARBA" id="ARBA00022553"/>
    </source>
</evidence>
<dbReference type="SUPFAM" id="SSF47576">
    <property type="entry name" value="Calponin-homology domain, CH-domain"/>
    <property type="match status" value="1"/>
</dbReference>
<feature type="compositionally biased region" description="Basic and acidic residues" evidence="6">
    <location>
        <begin position="394"/>
        <end position="408"/>
    </location>
</feature>
<feature type="compositionally biased region" description="Polar residues" evidence="6">
    <location>
        <begin position="149"/>
        <end position="164"/>
    </location>
</feature>
<reference evidence="9" key="1">
    <citation type="submission" date="2023-01" db="EMBL/GenBank/DDBJ databases">
        <title>Genome assembly of the deep-sea coral Lophelia pertusa.</title>
        <authorList>
            <person name="Herrera S."/>
            <person name="Cordes E."/>
        </authorList>
    </citation>
    <scope>NUCLEOTIDE SEQUENCE</scope>
    <source>
        <strain evidence="9">USNM1676648</strain>
        <tissue evidence="9">Polyp</tissue>
    </source>
</reference>
<feature type="coiled-coil region" evidence="5">
    <location>
        <begin position="1111"/>
        <end position="1195"/>
    </location>
</feature>
<feature type="region of interest" description="Disordered" evidence="6">
    <location>
        <begin position="69"/>
        <end position="170"/>
    </location>
</feature>
<evidence type="ECO:0000259" key="8">
    <source>
        <dbReference type="PROSITE" id="PS51848"/>
    </source>
</evidence>
<feature type="compositionally biased region" description="Basic and acidic residues" evidence="6">
    <location>
        <begin position="612"/>
        <end position="622"/>
    </location>
</feature>
<feature type="compositionally biased region" description="Basic and acidic residues" evidence="6">
    <location>
        <begin position="1094"/>
        <end position="1103"/>
    </location>
</feature>
<keyword evidence="4 5" id="KW-0175">Coiled coil</keyword>
<dbReference type="SMART" id="SM00033">
    <property type="entry name" value="CH"/>
    <property type="match status" value="1"/>
</dbReference>
<dbReference type="PROSITE" id="PS50021">
    <property type="entry name" value="CH"/>
    <property type="match status" value="1"/>
</dbReference>
<feature type="compositionally biased region" description="Basic and acidic residues" evidence="6">
    <location>
        <begin position="425"/>
        <end position="441"/>
    </location>
</feature>
<dbReference type="PROSITE" id="PS51848">
    <property type="entry name" value="BMERB"/>
    <property type="match status" value="1"/>
</dbReference>
<feature type="compositionally biased region" description="Polar residues" evidence="6">
    <location>
        <begin position="356"/>
        <end position="383"/>
    </location>
</feature>
<evidence type="ECO:0000256" key="5">
    <source>
        <dbReference type="SAM" id="Coils"/>
    </source>
</evidence>
<feature type="compositionally biased region" description="Basic and acidic residues" evidence="6">
    <location>
        <begin position="993"/>
        <end position="1004"/>
    </location>
</feature>
<feature type="domain" description="Calponin-homology (CH)" evidence="7">
    <location>
        <begin position="170"/>
        <end position="275"/>
    </location>
</feature>
<dbReference type="InterPro" id="IPR022735">
    <property type="entry name" value="bMERB_dom"/>
</dbReference>
<name>A0A9W9YPX4_9CNID</name>
<feature type="compositionally biased region" description="Polar residues" evidence="6">
    <location>
        <begin position="1075"/>
        <end position="1086"/>
    </location>
</feature>
<dbReference type="Proteomes" id="UP001163046">
    <property type="component" value="Unassembled WGS sequence"/>
</dbReference>
<feature type="region of interest" description="Disordered" evidence="6">
    <location>
        <begin position="275"/>
        <end position="775"/>
    </location>
</feature>
<feature type="compositionally biased region" description="Basic and acidic residues" evidence="6">
    <location>
        <begin position="828"/>
        <end position="864"/>
    </location>
</feature>
<evidence type="ECO:0000256" key="3">
    <source>
        <dbReference type="ARBA" id="ARBA00022753"/>
    </source>
</evidence>
<sequence length="1212" mass="134208">MVDYHSVESRTFDVTLTMKVASKKLVSASLEFNLSCVLIKEGMATDDDMISIGSMMSLNENYYLDDNDDDMEVAPSPRVRHKRNLSQGNAKVPAVTKLQDSDDGKRESPAASPVPSKKRNRIRSKSALGENTKTLITDLQKEEGMKRLSTGSDVSADISDSGQEVTKDKSKMESELIKWARSCTKGHRGVKVKNMTTCWRDGLAFCAILHNFHPDKIDFTSLDPHNIKENNKMAFSAFEKLGIPRLLDPTQMMFTPVPDKLSVMTYVFQIKTHFSRPPAPPASLPTSHKPRRLPVPPQVTVTSNEEPKGRDDDVRVADTDNRGVRKETAAEGSEEGYNPFLDDEEENNVEPEISTDHSVTSLGDSKQSRSSKQEAVTNSSSRNVESKPPIQESSSKRNDVLVKSDIKPPPKPPRLYQTTSDSVDTDSKTSDTVNKKDKSESKPGYNPFDDNETEKVVVSKKTDPSSKSVKPNKVYNPFDDDEGDDVADDDSEEKNLNDNDTKQGYNPFDDGDDDDSEDVTQTNKAVDQKTGKKSSGAIKRQVSYPHSFNPFEDNDDLKSNKIDKSSQRTESKDGKVDKEIESASTMNPFDDDNDEGVRNDGSATDTSQADSSTRKSSLESKEKVRRASPSGLAKPAETHAKKRRAPPPPAVRSSDDPWTVRLPDDATPRRRRGSRPTTPGTSEQTSPHTSPARSGPKRTAPAPPRRPPLIPTFDEWRSGAPTDIGATGDNGRPAASSSAEGSPSRKTSSDTGDTGSRSPVTGKKVSSTDGANQADIKLLARQVLMDARKKAGASGALPRERVAEITKTAKGPTADKATSGSVNSEGGAQDKEKVDDQEVTRKKENLRLRKEELQRRKKAGEKAQKMVQSALAKERALTSSPEQTRTEHKTQDSGSSAPNPDATSSDQKPVGNKNLQHRPLKLKEKENDSHKRKLSAGKDAKSPPDKAGFKESEELQRIRQILNQGKKEKKPSNSENTDQETDAVQAQSPETSQEGKRKMSDSKSSKYTAVNGVKGSPTPPPRPKARNGPNAGLHAYVESRKMNFGVFEVPPVRTQQTDEQSNAETGKDVNDVDTTDGQTRNENSMIDSEDHESEDQTREFQDTSEYVRQELKSIEEQQEALDKVGEKLEIELRRAMECKGCEEEQEKLMQDWFLLVNKKNELVRRQGELNLLKNEEDLEKSHDMLQRELRALMEMEEWQKTEEQKRAGDGID</sequence>
<dbReference type="SMART" id="SM01203">
    <property type="entry name" value="DUF3585"/>
    <property type="match status" value="1"/>
</dbReference>